<dbReference type="AlphaFoldDB" id="A0A2G8T389"/>
<reference evidence="14 15" key="1">
    <citation type="submission" date="2017-10" db="EMBL/GenBank/DDBJ databases">
        <title>Massilia psychrophilum sp. nov., a novel purple-pigmented bacterium isolated from Tianshan glacier, Xinjiang Municipality, China.</title>
        <authorList>
            <person name="Wang H."/>
        </authorList>
    </citation>
    <scope>NUCLEOTIDE SEQUENCE [LARGE SCALE GENOMIC DNA]</scope>
    <source>
        <strain evidence="14 15">JCM 30813</strain>
    </source>
</reference>
<accession>A0A2G8T389</accession>
<dbReference type="GO" id="GO:0008772">
    <property type="term" value="F:[isocitrate dehydrogenase (NADP+)] kinase activity"/>
    <property type="evidence" value="ECO:0007669"/>
    <property type="project" value="UniProtKB-UniRule"/>
</dbReference>
<sequence length="620" mass="72015">MTQAAFPKLLSSQIAFDIARTILDGFDKHYRLFRQTSQRAKRHFETGAWAVAQQAARERIGFYDQRVQECVQALEDEYSHSELTDEVWRELKLHYIGMLSDYKQPELAESFFNSVCCNILHRTYFHNDFIFVRPVVSTEYIETEELLPTYRVYYPHVDGLRFTLERVVTNFQLDTKFANLDGDIAQVEARLKLFFGPDTLEPNHQIQVLSSLFYRNKGAYIVGKGINGNREYPFVVPILHNGQGELVLDTVLYEQEQIAILFSFTRAYFLVDMEVPSAYVQFLRSLLPRKPRSEIYTILGLQKQGKTLFYRDYLQHLKHTSDRFEIAPGIRGLVMLVFALPSFPYVFKVIKDFFPAPKETTRAQIKEKYLLVKNHDRVGRMADTLEYSNVAFPLARFSEELIAELMHHAPSLVEIEASQIILRHLYIERRMVPLNIFLSKAEQAGNDALIEHGVVEYGNAIKELVVANIFPGDMLYKNFGVTRHGRVVFYDYDEIEYITDCNFRDIPQPRNEEDEMSAEPWYSIGKHDVFPEQFGVFLLGNAKIRKAFMAHHADLLTRDFWQARKQRILDGFIEDVYPYPQQIRFCNLASSTSTPITLTTPASATPPVYTSPYMENLHNE</sequence>
<evidence type="ECO:0000256" key="4">
    <source>
        <dbReference type="ARBA" id="ARBA00022532"/>
    </source>
</evidence>
<dbReference type="HAMAP" id="MF_00747">
    <property type="entry name" value="AceK"/>
    <property type="match status" value="1"/>
</dbReference>
<evidence type="ECO:0000256" key="5">
    <source>
        <dbReference type="ARBA" id="ARBA00022679"/>
    </source>
</evidence>
<evidence type="ECO:0000256" key="9">
    <source>
        <dbReference type="ARBA" id="ARBA00022840"/>
    </source>
</evidence>
<gene>
    <name evidence="11" type="primary">aceK</name>
    <name evidence="14" type="ORF">CR103_06375</name>
</gene>
<dbReference type="GO" id="GO:0016208">
    <property type="term" value="F:AMP binding"/>
    <property type="evidence" value="ECO:0007669"/>
    <property type="project" value="TreeGrafter"/>
</dbReference>
<dbReference type="GO" id="GO:0006099">
    <property type="term" value="P:tricarboxylic acid cycle"/>
    <property type="evidence" value="ECO:0007669"/>
    <property type="project" value="UniProtKB-UniRule"/>
</dbReference>
<keyword evidence="4 11" id="KW-0816">Tricarboxylic acid cycle</keyword>
<name>A0A2G8T389_9BURK</name>
<comment type="caution">
    <text evidence="14">The sequence shown here is derived from an EMBL/GenBank/DDBJ whole genome shotgun (WGS) entry which is preliminary data.</text>
</comment>
<evidence type="ECO:0000256" key="8">
    <source>
        <dbReference type="ARBA" id="ARBA00022801"/>
    </source>
</evidence>
<proteinExistence type="inferred from homology"/>
<feature type="domain" description="Isocitrate dehydrogenase kinase/phosphatase (AceK) regulatory" evidence="13">
    <location>
        <begin position="19"/>
        <end position="320"/>
    </location>
</feature>
<comment type="similarity">
    <text evidence="11">Belongs to the AceK family.</text>
</comment>
<evidence type="ECO:0000256" key="6">
    <source>
        <dbReference type="ARBA" id="ARBA00022741"/>
    </source>
</evidence>
<dbReference type="GO" id="GO:0004674">
    <property type="term" value="F:protein serine/threonine kinase activity"/>
    <property type="evidence" value="ECO:0007669"/>
    <property type="project" value="UniProtKB-KW"/>
</dbReference>
<keyword evidence="1 11" id="KW-0329">Glyoxylate bypass</keyword>
<dbReference type="EMBL" id="PDOB01000007">
    <property type="protein sequence ID" value="PIL40530.1"/>
    <property type="molecule type" value="Genomic_DNA"/>
</dbReference>
<keyword evidence="6 11" id="KW-0547">Nucleotide-binding</keyword>
<keyword evidence="10 11" id="KW-0904">Protein phosphatase</keyword>
<evidence type="ECO:0000313" key="14">
    <source>
        <dbReference type="EMBL" id="PIL40530.1"/>
    </source>
</evidence>
<keyword evidence="3 11" id="KW-0723">Serine/threonine-protein kinase</keyword>
<dbReference type="EC" id="2.7.11.5" evidence="11"/>
<dbReference type="Proteomes" id="UP000228593">
    <property type="component" value="Unassembled WGS sequence"/>
</dbReference>
<feature type="binding site" evidence="11">
    <location>
        <position position="348"/>
    </location>
    <ligand>
        <name>ATP</name>
        <dbReference type="ChEBI" id="CHEBI:30616"/>
    </ligand>
</feature>
<dbReference type="RefSeq" id="WP_099915176.1">
    <property type="nucleotide sequence ID" value="NZ_BMHS01000010.1"/>
</dbReference>
<keyword evidence="7 11" id="KW-0418">Kinase</keyword>
<keyword evidence="5 11" id="KW-0808">Transferase</keyword>
<feature type="domain" description="Isocitrate dehydrogenase kinase/phosphatase (AceK) kinase" evidence="12">
    <location>
        <begin position="322"/>
        <end position="581"/>
    </location>
</feature>
<comment type="catalytic activity">
    <reaction evidence="11">
        <text>L-seryl-[isocitrate dehydrogenase] + ATP = O-phospho-L-seryl-[isocitrate dehydrogenase] + ADP + H(+)</text>
        <dbReference type="Rhea" id="RHEA:43540"/>
        <dbReference type="Rhea" id="RHEA-COMP:10605"/>
        <dbReference type="Rhea" id="RHEA-COMP:10606"/>
        <dbReference type="ChEBI" id="CHEBI:15378"/>
        <dbReference type="ChEBI" id="CHEBI:29999"/>
        <dbReference type="ChEBI" id="CHEBI:30616"/>
        <dbReference type="ChEBI" id="CHEBI:83421"/>
        <dbReference type="ChEBI" id="CHEBI:456216"/>
        <dbReference type="EC" id="2.7.11.5"/>
    </reaction>
</comment>
<dbReference type="EC" id="3.1.3.-" evidence="11"/>
<keyword evidence="15" id="KW-1185">Reference proteome</keyword>
<dbReference type="InterPro" id="IPR010452">
    <property type="entry name" value="Isocitrate_DH_AceK"/>
</dbReference>
<keyword evidence="9 11" id="KW-0067">ATP-binding</keyword>
<dbReference type="NCBIfam" id="NF002804">
    <property type="entry name" value="PRK02946.1"/>
    <property type="match status" value="1"/>
</dbReference>
<evidence type="ECO:0000256" key="2">
    <source>
        <dbReference type="ARBA" id="ARBA00022490"/>
    </source>
</evidence>
<feature type="binding site" evidence="11">
    <location>
        <begin position="327"/>
        <end position="333"/>
    </location>
    <ligand>
        <name>ATP</name>
        <dbReference type="ChEBI" id="CHEBI:30616"/>
    </ligand>
</feature>
<evidence type="ECO:0000256" key="3">
    <source>
        <dbReference type="ARBA" id="ARBA00022527"/>
    </source>
</evidence>
<dbReference type="Pfam" id="PF20423">
    <property type="entry name" value="AceK_regulatory"/>
    <property type="match status" value="1"/>
</dbReference>
<dbReference type="InterPro" id="IPR046854">
    <property type="entry name" value="AceK_regulatory"/>
</dbReference>
<dbReference type="GO" id="GO:0004721">
    <property type="term" value="F:phosphoprotein phosphatase activity"/>
    <property type="evidence" value="ECO:0007669"/>
    <property type="project" value="UniProtKB-KW"/>
</dbReference>
<dbReference type="GO" id="GO:0006006">
    <property type="term" value="P:glucose metabolic process"/>
    <property type="evidence" value="ECO:0007669"/>
    <property type="project" value="InterPro"/>
</dbReference>
<dbReference type="OrthoDB" id="5287793at2"/>
<protein>
    <recommendedName>
        <fullName evidence="11">Isocitrate dehydrogenase kinase/phosphatase</fullName>
        <shortName evidence="11">IDH kinase/phosphatase</shortName>
        <shortName evidence="11">IDHK/P</shortName>
        <ecNumber evidence="11">2.7.11.5</ecNumber>
        <ecNumber evidence="11">3.1.3.-</ecNumber>
    </recommendedName>
</protein>
<keyword evidence="8 11" id="KW-0378">Hydrolase</keyword>
<evidence type="ECO:0000256" key="1">
    <source>
        <dbReference type="ARBA" id="ARBA00022435"/>
    </source>
</evidence>
<keyword evidence="2 11" id="KW-0963">Cytoplasm</keyword>
<dbReference type="Pfam" id="PF06315">
    <property type="entry name" value="AceK_kinase"/>
    <property type="match status" value="1"/>
</dbReference>
<dbReference type="InterPro" id="IPR046855">
    <property type="entry name" value="AceK_kinase"/>
</dbReference>
<evidence type="ECO:0000259" key="12">
    <source>
        <dbReference type="Pfam" id="PF06315"/>
    </source>
</evidence>
<comment type="function">
    <text evidence="11">Bifunctional enzyme which can phosphorylate or dephosphorylate isocitrate dehydrogenase (IDH) on a specific serine residue. This is a regulatory mechanism which enables bacteria to bypass the Krebs cycle via the glyoxylate shunt in response to the source of carbon. When bacteria are grown on glucose, IDH is fully active and unphosphorylated, but when grown on acetate or ethanol, the activity of IDH declines drastically concomitant with its phosphorylation.</text>
</comment>
<evidence type="ECO:0000256" key="10">
    <source>
        <dbReference type="ARBA" id="ARBA00022912"/>
    </source>
</evidence>
<dbReference type="GO" id="GO:0005524">
    <property type="term" value="F:ATP binding"/>
    <property type="evidence" value="ECO:0007669"/>
    <property type="project" value="UniProtKB-UniRule"/>
</dbReference>
<evidence type="ECO:0000256" key="7">
    <source>
        <dbReference type="ARBA" id="ARBA00022777"/>
    </source>
</evidence>
<dbReference type="PANTHER" id="PTHR39559:SF1">
    <property type="entry name" value="ISOCITRATE DEHYDROGENASE KINASE_PHOSPHATASE"/>
    <property type="match status" value="1"/>
</dbReference>
<comment type="subcellular location">
    <subcellularLocation>
        <location evidence="11">Cytoplasm</location>
    </subcellularLocation>
</comment>
<evidence type="ECO:0000259" key="13">
    <source>
        <dbReference type="Pfam" id="PF20423"/>
    </source>
</evidence>
<evidence type="ECO:0000313" key="15">
    <source>
        <dbReference type="Proteomes" id="UP000228593"/>
    </source>
</evidence>
<dbReference type="PIRSF" id="PIRSF000719">
    <property type="entry name" value="AceK"/>
    <property type="match status" value="1"/>
</dbReference>
<feature type="active site" evidence="11">
    <location>
        <position position="383"/>
    </location>
</feature>
<dbReference type="GO" id="GO:0006097">
    <property type="term" value="P:glyoxylate cycle"/>
    <property type="evidence" value="ECO:0007669"/>
    <property type="project" value="UniProtKB-UniRule"/>
</dbReference>
<dbReference type="GO" id="GO:0005737">
    <property type="term" value="C:cytoplasm"/>
    <property type="evidence" value="ECO:0007669"/>
    <property type="project" value="UniProtKB-SubCell"/>
</dbReference>
<evidence type="ECO:0000256" key="11">
    <source>
        <dbReference type="HAMAP-Rule" id="MF_00747"/>
    </source>
</evidence>
<dbReference type="PANTHER" id="PTHR39559">
    <property type="match status" value="1"/>
</dbReference>
<organism evidence="14 15">
    <name type="scientific">Massilia psychrophila</name>
    <dbReference type="NCBI Taxonomy" id="1603353"/>
    <lineage>
        <taxon>Bacteria</taxon>
        <taxon>Pseudomonadati</taxon>
        <taxon>Pseudomonadota</taxon>
        <taxon>Betaproteobacteria</taxon>
        <taxon>Burkholderiales</taxon>
        <taxon>Oxalobacteraceae</taxon>
        <taxon>Telluria group</taxon>
        <taxon>Massilia</taxon>
    </lineage>
</organism>